<keyword evidence="4" id="KW-1185">Reference proteome</keyword>
<evidence type="ECO:0000313" key="4">
    <source>
        <dbReference type="Proteomes" id="UP001054945"/>
    </source>
</evidence>
<dbReference type="InterPro" id="IPR042089">
    <property type="entry name" value="Peptidase_M13_dom_2"/>
</dbReference>
<accession>A0AAV4Y7F4</accession>
<feature type="domain" description="Peptidase M13 N-terminal" evidence="2">
    <location>
        <begin position="7"/>
        <end position="187"/>
    </location>
</feature>
<comment type="caution">
    <text evidence="3">The sequence shown here is derived from an EMBL/GenBank/DDBJ whole genome shotgun (WGS) entry which is preliminary data.</text>
</comment>
<evidence type="ECO:0000256" key="1">
    <source>
        <dbReference type="ARBA" id="ARBA00007357"/>
    </source>
</evidence>
<comment type="similarity">
    <text evidence="1">Belongs to the peptidase M13 family.</text>
</comment>
<proteinExistence type="inferred from homology"/>
<dbReference type="PANTHER" id="PTHR11733">
    <property type="entry name" value="ZINC METALLOPROTEASE FAMILY M13 NEPRILYSIN-RELATED"/>
    <property type="match status" value="1"/>
</dbReference>
<dbReference type="Pfam" id="PF05649">
    <property type="entry name" value="Peptidase_M13_N"/>
    <property type="match status" value="1"/>
</dbReference>
<dbReference type="EMBL" id="BPLR01001399">
    <property type="protein sequence ID" value="GIZ02140.1"/>
    <property type="molecule type" value="Genomic_DNA"/>
</dbReference>
<gene>
    <name evidence="3" type="primary">Nep1</name>
    <name evidence="3" type="ORF">CEXT_146991</name>
</gene>
<evidence type="ECO:0000313" key="3">
    <source>
        <dbReference type="EMBL" id="GIZ02140.1"/>
    </source>
</evidence>
<dbReference type="GO" id="GO:0016485">
    <property type="term" value="P:protein processing"/>
    <property type="evidence" value="ECO:0007669"/>
    <property type="project" value="TreeGrafter"/>
</dbReference>
<dbReference type="AlphaFoldDB" id="A0AAV4Y7F4"/>
<dbReference type="PROSITE" id="PS51885">
    <property type="entry name" value="NEPRILYSIN"/>
    <property type="match status" value="1"/>
</dbReference>
<protein>
    <submittedName>
        <fullName evidence="3">Neprilysin-1</fullName>
    </submittedName>
</protein>
<dbReference type="Proteomes" id="UP001054945">
    <property type="component" value="Unassembled WGS sequence"/>
</dbReference>
<dbReference type="Gene3D" id="1.10.1380.10">
    <property type="entry name" value="Neutral endopeptidase , domain2"/>
    <property type="match status" value="1"/>
</dbReference>
<dbReference type="GO" id="GO:0004222">
    <property type="term" value="F:metalloendopeptidase activity"/>
    <property type="evidence" value="ECO:0007669"/>
    <property type="project" value="InterPro"/>
</dbReference>
<dbReference type="GO" id="GO:0005886">
    <property type="term" value="C:plasma membrane"/>
    <property type="evidence" value="ECO:0007669"/>
    <property type="project" value="TreeGrafter"/>
</dbReference>
<dbReference type="InterPro" id="IPR008753">
    <property type="entry name" value="Peptidase_M13_N"/>
</dbReference>
<dbReference type="PANTHER" id="PTHR11733:SF133">
    <property type="entry name" value="PHOSPHATE-REGULATING NEUTRAL ENDOPEPTIDASE PHEX"/>
    <property type="match status" value="1"/>
</dbReference>
<dbReference type="InterPro" id="IPR000718">
    <property type="entry name" value="Peptidase_M13"/>
</dbReference>
<reference evidence="3 4" key="1">
    <citation type="submission" date="2021-06" db="EMBL/GenBank/DDBJ databases">
        <title>Caerostris extrusa draft genome.</title>
        <authorList>
            <person name="Kono N."/>
            <person name="Arakawa K."/>
        </authorList>
    </citation>
    <scope>NUCLEOTIDE SEQUENCE [LARGE SCALE GENOMIC DNA]</scope>
</reference>
<evidence type="ECO:0000259" key="2">
    <source>
        <dbReference type="Pfam" id="PF05649"/>
    </source>
</evidence>
<sequence length="189" mass="21755">MDPLVSPCEDFYQFSCGRWPQHHELPSDRSYYDTFSLMKDELKAKLRELLEDPFSEEDNNALYSAKNLYASCMNERAIEELKEKPLVNLLEELGGWPVTNSNWSEDTFDWVHQIYPSSGQYNNDILLSQWVAPDGKNSSINIIQLDQADLGLPSREYYIQGTQQLEAYGRFMVDIAQLLGASLEQAEKT</sequence>
<name>A0AAV4Y7F4_CAEEX</name>
<dbReference type="SUPFAM" id="SSF55486">
    <property type="entry name" value="Metalloproteases ('zincins'), catalytic domain"/>
    <property type="match status" value="1"/>
</dbReference>
<organism evidence="3 4">
    <name type="scientific">Caerostris extrusa</name>
    <name type="common">Bark spider</name>
    <name type="synonym">Caerostris bankana</name>
    <dbReference type="NCBI Taxonomy" id="172846"/>
    <lineage>
        <taxon>Eukaryota</taxon>
        <taxon>Metazoa</taxon>
        <taxon>Ecdysozoa</taxon>
        <taxon>Arthropoda</taxon>
        <taxon>Chelicerata</taxon>
        <taxon>Arachnida</taxon>
        <taxon>Araneae</taxon>
        <taxon>Araneomorphae</taxon>
        <taxon>Entelegynae</taxon>
        <taxon>Araneoidea</taxon>
        <taxon>Araneidae</taxon>
        <taxon>Caerostris</taxon>
    </lineage>
</organism>
<dbReference type="Gene3D" id="3.40.390.10">
    <property type="entry name" value="Collagenase (Catalytic Domain)"/>
    <property type="match status" value="1"/>
</dbReference>
<dbReference type="InterPro" id="IPR024079">
    <property type="entry name" value="MetalloPept_cat_dom_sf"/>
</dbReference>